<dbReference type="PANTHER" id="PTHR23505:SF79">
    <property type="entry name" value="PROTEIN SPINSTER"/>
    <property type="match status" value="1"/>
</dbReference>
<dbReference type="Proteomes" id="UP000727456">
    <property type="component" value="Unassembled WGS sequence"/>
</dbReference>
<dbReference type="InterPro" id="IPR044770">
    <property type="entry name" value="MFS_spinster-like"/>
</dbReference>
<dbReference type="RefSeq" id="WP_167072196.1">
    <property type="nucleotide sequence ID" value="NZ_JAAOZC010000002.1"/>
</dbReference>
<gene>
    <name evidence="8" type="ORF">FHS31_000916</name>
</gene>
<feature type="transmembrane region" description="Helical" evidence="6">
    <location>
        <begin position="241"/>
        <end position="260"/>
    </location>
</feature>
<keyword evidence="2" id="KW-0813">Transport</keyword>
<feature type="transmembrane region" description="Helical" evidence="6">
    <location>
        <begin position="339"/>
        <end position="362"/>
    </location>
</feature>
<feature type="transmembrane region" description="Helical" evidence="6">
    <location>
        <begin position="84"/>
        <end position="104"/>
    </location>
</feature>
<dbReference type="Gene3D" id="1.20.1250.20">
    <property type="entry name" value="MFS general substrate transporter like domains"/>
    <property type="match status" value="2"/>
</dbReference>
<evidence type="ECO:0000256" key="4">
    <source>
        <dbReference type="ARBA" id="ARBA00022989"/>
    </source>
</evidence>
<evidence type="ECO:0000256" key="2">
    <source>
        <dbReference type="ARBA" id="ARBA00022448"/>
    </source>
</evidence>
<feature type="transmembrane region" description="Helical" evidence="6">
    <location>
        <begin position="16"/>
        <end position="40"/>
    </location>
</feature>
<keyword evidence="9" id="KW-1185">Reference proteome</keyword>
<evidence type="ECO:0000259" key="7">
    <source>
        <dbReference type="PROSITE" id="PS50850"/>
    </source>
</evidence>
<feature type="transmembrane region" description="Helical" evidence="6">
    <location>
        <begin position="313"/>
        <end position="333"/>
    </location>
</feature>
<keyword evidence="3 6" id="KW-0812">Transmembrane</keyword>
<name>A0ABX0TSU0_9SPHN</name>
<keyword evidence="5 6" id="KW-0472">Membrane</keyword>
<feature type="transmembrane region" description="Helical" evidence="6">
    <location>
        <begin position="280"/>
        <end position="301"/>
    </location>
</feature>
<feature type="transmembrane region" description="Helical" evidence="6">
    <location>
        <begin position="52"/>
        <end position="72"/>
    </location>
</feature>
<feature type="transmembrane region" description="Helical" evidence="6">
    <location>
        <begin position="374"/>
        <end position="394"/>
    </location>
</feature>
<dbReference type="InterPro" id="IPR011701">
    <property type="entry name" value="MFS"/>
</dbReference>
<dbReference type="PROSITE" id="PS50850">
    <property type="entry name" value="MFS"/>
    <property type="match status" value="1"/>
</dbReference>
<comment type="subcellular location">
    <subcellularLocation>
        <location evidence="1">Membrane</location>
        <topology evidence="1">Multi-pass membrane protein</topology>
    </subcellularLocation>
</comment>
<evidence type="ECO:0000256" key="5">
    <source>
        <dbReference type="ARBA" id="ARBA00023136"/>
    </source>
</evidence>
<accession>A0ABX0TSU0</accession>
<dbReference type="InterPro" id="IPR036259">
    <property type="entry name" value="MFS_trans_sf"/>
</dbReference>
<reference evidence="8 9" key="1">
    <citation type="submission" date="2020-03" db="EMBL/GenBank/DDBJ databases">
        <title>Genomic Encyclopedia of Type Strains, Phase III (KMG-III): the genomes of soil and plant-associated and newly described type strains.</title>
        <authorList>
            <person name="Whitman W."/>
        </authorList>
    </citation>
    <scope>NUCLEOTIDE SEQUENCE [LARGE SCALE GENOMIC DNA]</scope>
    <source>
        <strain evidence="8 9">CECT 8804</strain>
    </source>
</reference>
<sequence length="439" mass="46070">MVAEGDSADNGSPRHWLLVVALLVLYAYAFIDRIVLALLVDPIKHSLGTTDVQMGLLLGLGFSFFFSISVIPAGHFVDRYNRRAVIGVASVFWATMTIVCGTSTSLGQLFVGRAGVGIAEAFVLPASFSLIRDAVPMRSRGLAFSLYAMAPLIGGASSLLIGGRILAVATAGAFHSLPFVGGLAPWQATLVMIGGFGLPLSLLLLMAPEPLRPPIEADGQPGASGMFDGFVTVLRHMRVRWAVYVPLILYVTFGAMMNFSKSGWEPAVIGRTWHIPPQQVGPMLGLIALPTGLAGLVVSGLVLNRLTVRGDDVLIYGLIAAIGTGLGLFGTGFAPSLPFAIVMIGIDSFFLGTSYSVGAAILSQITPVRLMGRATAVYFLFQSLLGASLGPYLIALGSQKVFPGPAGLGTSFGIFCGLFGAAMAVAVVVLRRQLRAIRV</sequence>
<feature type="transmembrane region" description="Helical" evidence="6">
    <location>
        <begin position="110"/>
        <end position="131"/>
    </location>
</feature>
<organism evidence="8 9">
    <name type="scientific">Sphingomonas vulcanisoli</name>
    <dbReference type="NCBI Taxonomy" id="1658060"/>
    <lineage>
        <taxon>Bacteria</taxon>
        <taxon>Pseudomonadati</taxon>
        <taxon>Pseudomonadota</taxon>
        <taxon>Alphaproteobacteria</taxon>
        <taxon>Sphingomonadales</taxon>
        <taxon>Sphingomonadaceae</taxon>
        <taxon>Sphingomonas</taxon>
    </lineage>
</organism>
<evidence type="ECO:0000313" key="9">
    <source>
        <dbReference type="Proteomes" id="UP000727456"/>
    </source>
</evidence>
<evidence type="ECO:0000256" key="1">
    <source>
        <dbReference type="ARBA" id="ARBA00004141"/>
    </source>
</evidence>
<dbReference type="Pfam" id="PF07690">
    <property type="entry name" value="MFS_1"/>
    <property type="match status" value="1"/>
</dbReference>
<evidence type="ECO:0000256" key="6">
    <source>
        <dbReference type="SAM" id="Phobius"/>
    </source>
</evidence>
<dbReference type="PANTHER" id="PTHR23505">
    <property type="entry name" value="SPINSTER"/>
    <property type="match status" value="1"/>
</dbReference>
<feature type="domain" description="Major facilitator superfamily (MFS) profile" evidence="7">
    <location>
        <begin position="18"/>
        <end position="434"/>
    </location>
</feature>
<dbReference type="InterPro" id="IPR020846">
    <property type="entry name" value="MFS_dom"/>
</dbReference>
<proteinExistence type="predicted"/>
<feature type="transmembrane region" description="Helical" evidence="6">
    <location>
        <begin position="186"/>
        <end position="205"/>
    </location>
</feature>
<dbReference type="EMBL" id="JAAOZC010000002">
    <property type="protein sequence ID" value="NIJ07320.1"/>
    <property type="molecule type" value="Genomic_DNA"/>
</dbReference>
<feature type="transmembrane region" description="Helical" evidence="6">
    <location>
        <begin position="406"/>
        <end position="430"/>
    </location>
</feature>
<dbReference type="SUPFAM" id="SSF103473">
    <property type="entry name" value="MFS general substrate transporter"/>
    <property type="match status" value="1"/>
</dbReference>
<protein>
    <submittedName>
        <fullName evidence="8">MFS family permease</fullName>
    </submittedName>
</protein>
<evidence type="ECO:0000313" key="8">
    <source>
        <dbReference type="EMBL" id="NIJ07320.1"/>
    </source>
</evidence>
<keyword evidence="4 6" id="KW-1133">Transmembrane helix</keyword>
<evidence type="ECO:0000256" key="3">
    <source>
        <dbReference type="ARBA" id="ARBA00022692"/>
    </source>
</evidence>
<comment type="caution">
    <text evidence="8">The sequence shown here is derived from an EMBL/GenBank/DDBJ whole genome shotgun (WGS) entry which is preliminary data.</text>
</comment>
<feature type="transmembrane region" description="Helical" evidence="6">
    <location>
        <begin position="143"/>
        <end position="166"/>
    </location>
</feature>